<keyword evidence="2" id="KW-1185">Reference proteome</keyword>
<comment type="caution">
    <text evidence="1">The sequence shown here is derived from an EMBL/GenBank/DDBJ whole genome shotgun (WGS) entry which is preliminary data.</text>
</comment>
<gene>
    <name evidence="1" type="ORF">HK415_11985</name>
</gene>
<dbReference type="PRINTS" id="PR00313">
    <property type="entry name" value="CABNDNGRPT"/>
</dbReference>
<evidence type="ECO:0000313" key="2">
    <source>
        <dbReference type="Proteomes" id="UP000552954"/>
    </source>
</evidence>
<dbReference type="Gene3D" id="2.150.10.10">
    <property type="entry name" value="Serralysin-like metalloprotease, C-terminal"/>
    <property type="match status" value="1"/>
</dbReference>
<dbReference type="RefSeq" id="WP_171559460.1">
    <property type="nucleotide sequence ID" value="NZ_JABFCS010000001.1"/>
</dbReference>
<dbReference type="InterPro" id="IPR011049">
    <property type="entry name" value="Serralysin-like_metalloprot_C"/>
</dbReference>
<protein>
    <submittedName>
        <fullName evidence="1">Uncharacterized protein</fullName>
    </submittedName>
</protein>
<dbReference type="EMBL" id="JABFCS010000001">
    <property type="protein sequence ID" value="NNU43716.1"/>
    <property type="molecule type" value="Genomic_DNA"/>
</dbReference>
<evidence type="ECO:0000313" key="1">
    <source>
        <dbReference type="EMBL" id="NNU43716.1"/>
    </source>
</evidence>
<dbReference type="GO" id="GO:0005509">
    <property type="term" value="F:calcium ion binding"/>
    <property type="evidence" value="ECO:0007669"/>
    <property type="project" value="InterPro"/>
</dbReference>
<name>A0A849KE15_9BURK</name>
<sequence length="337" mass="34393">MSTAAAITMSKNGTTAMNVTGVTGSGTAHVEMQTDQVLAPTDWVFLQYTGGTTVADSLSDTAGNLLQGDDPALYGGSAEGGAGNNIIDISGRSASVEYDINGYAGDDVLVGSGGNEFITGGTGADRMTGNAGTDEFQFNQGDSTPVAVNLGGDATLNTGDTFTFTGGADVVTDLSAGDAFSMQGPQSGYMGSLPANGLAAEQAFYVVRGEYSAGTGTFLVDAAAGTDSLVVYDGTSGTGVTQTAMVLEGTIPDELNLFPGSTWVSHKPVPDTTAPSLQSLIAVSNGDGTSSVTLTFSEAVQNSLNLQCMRILIPRLSGPSRPWASPTSAAWARRRWW</sequence>
<accession>A0A849KE15</accession>
<proteinExistence type="predicted"/>
<reference evidence="1 2" key="1">
    <citation type="submission" date="2020-05" db="EMBL/GenBank/DDBJ databases">
        <authorList>
            <person name="Khan S.A."/>
            <person name="Jeon C.O."/>
            <person name="Chun B.H."/>
        </authorList>
    </citation>
    <scope>NUCLEOTIDE SEQUENCE [LARGE SCALE GENOMIC DNA]</scope>
    <source>
        <strain evidence="1 2">B156</strain>
    </source>
</reference>
<dbReference type="SUPFAM" id="SSF51120">
    <property type="entry name" value="beta-Roll"/>
    <property type="match status" value="1"/>
</dbReference>
<organism evidence="1 2">
    <name type="scientific">Ramlibacter montanisoli</name>
    <dbReference type="NCBI Taxonomy" id="2732512"/>
    <lineage>
        <taxon>Bacteria</taxon>
        <taxon>Pseudomonadati</taxon>
        <taxon>Pseudomonadota</taxon>
        <taxon>Betaproteobacteria</taxon>
        <taxon>Burkholderiales</taxon>
        <taxon>Comamonadaceae</taxon>
        <taxon>Ramlibacter</taxon>
    </lineage>
</organism>
<dbReference type="Proteomes" id="UP000552954">
    <property type="component" value="Unassembled WGS sequence"/>
</dbReference>
<reference evidence="1 2" key="2">
    <citation type="submission" date="2020-06" db="EMBL/GenBank/DDBJ databases">
        <title>Ramlibacter rhizophilus sp. nov., isolated from rhizosphere soil of national flower Mugunghwa from South Korea.</title>
        <authorList>
            <person name="Zheng-Fei Y."/>
            <person name="Huan T."/>
        </authorList>
    </citation>
    <scope>NUCLEOTIDE SEQUENCE [LARGE SCALE GENOMIC DNA]</scope>
    <source>
        <strain evidence="1 2">B156</strain>
    </source>
</reference>
<dbReference type="AlphaFoldDB" id="A0A849KE15"/>